<comment type="caution">
    <text evidence="1">The sequence shown here is derived from an EMBL/GenBank/DDBJ whole genome shotgun (WGS) entry which is preliminary data.</text>
</comment>
<evidence type="ECO:0000313" key="2">
    <source>
        <dbReference type="Proteomes" id="UP001269968"/>
    </source>
</evidence>
<evidence type="ECO:0000313" key="1">
    <source>
        <dbReference type="EMBL" id="MDY4378004.1"/>
    </source>
</evidence>
<name>A0AAW9HBX9_9GAMM</name>
<gene>
    <name evidence="1" type="ORF">SOV92_09215</name>
</gene>
<reference evidence="1" key="1">
    <citation type="submission" date="2023-11" db="EMBL/GenBank/DDBJ databases">
        <title>Comparative genomics revealed phylogeny of phytopathogenic Pectobacterium aroidearum based on whole-genome sequencing and function of putative horizontal acquire islands in P. aroidearum PccS1.</title>
        <authorList>
            <person name="Fan J."/>
            <person name="Yang L."/>
        </authorList>
    </citation>
    <scope>NUCLEOTIDE SEQUENCE</scope>
    <source>
        <strain evidence="1">NJAU140</strain>
    </source>
</reference>
<accession>A0AAW9HBX9</accession>
<dbReference type="RefSeq" id="WP_320714125.1">
    <property type="nucleotide sequence ID" value="NZ_JAXHOZ010000033.1"/>
</dbReference>
<organism evidence="1 2">
    <name type="scientific">Pectobacterium brasiliense</name>
    <dbReference type="NCBI Taxonomy" id="180957"/>
    <lineage>
        <taxon>Bacteria</taxon>
        <taxon>Pseudomonadati</taxon>
        <taxon>Pseudomonadota</taxon>
        <taxon>Gammaproteobacteria</taxon>
        <taxon>Enterobacterales</taxon>
        <taxon>Pectobacteriaceae</taxon>
        <taxon>Pectobacterium</taxon>
    </lineage>
</organism>
<dbReference type="EMBL" id="JAXHOZ010000033">
    <property type="protein sequence ID" value="MDY4378004.1"/>
    <property type="molecule type" value="Genomic_DNA"/>
</dbReference>
<protein>
    <submittedName>
        <fullName evidence="1">Uncharacterized protein</fullName>
    </submittedName>
</protein>
<proteinExistence type="predicted"/>
<dbReference type="Proteomes" id="UP001269968">
    <property type="component" value="Unassembled WGS sequence"/>
</dbReference>
<sequence length="282" mass="32077">MVLNTINLDIMDRLARKQADRQLSRYLCDTLAPLLPRLPSTAQCLPAFVEKAGKEATAAGYSDGRQYSTHVTLSLLLGLGWQNDIHQATLNPILTAAEFPEPTRLNLAVNTAITLRQQIERVMPQTHQIFLTLLSLNPSVLRAENIWRAFEQSASLYGINTPQRILALFEIYEADALRQLALPAVKRRKYSAYEQLGIRQMTGNMPLPSDDLQHLQLSQLLYLGHHVLLALSFGRFFYDNPLFTVLHDGLYQKADLRQTCHFLLQFLQQHQHTLMEEASNDD</sequence>
<dbReference type="AlphaFoldDB" id="A0AAW9HBX9"/>